<accession>A0A2J6T3Y5</accession>
<name>A0A2J6T3Y5_9HELO</name>
<dbReference type="GeneID" id="36583231"/>
<reference evidence="1 2" key="1">
    <citation type="submission" date="2016-04" db="EMBL/GenBank/DDBJ databases">
        <title>A degradative enzymes factory behind the ericoid mycorrhizal symbiosis.</title>
        <authorList>
            <consortium name="DOE Joint Genome Institute"/>
            <person name="Martino E."/>
            <person name="Morin E."/>
            <person name="Grelet G."/>
            <person name="Kuo A."/>
            <person name="Kohler A."/>
            <person name="Daghino S."/>
            <person name="Barry K."/>
            <person name="Choi C."/>
            <person name="Cichocki N."/>
            <person name="Clum A."/>
            <person name="Copeland A."/>
            <person name="Hainaut M."/>
            <person name="Haridas S."/>
            <person name="Labutti K."/>
            <person name="Lindquist E."/>
            <person name="Lipzen A."/>
            <person name="Khouja H.-R."/>
            <person name="Murat C."/>
            <person name="Ohm R."/>
            <person name="Olson A."/>
            <person name="Spatafora J."/>
            <person name="Veneault-Fourrey C."/>
            <person name="Henrissat B."/>
            <person name="Grigoriev I."/>
            <person name="Martin F."/>
            <person name="Perotto S."/>
        </authorList>
    </citation>
    <scope>NUCLEOTIDE SEQUENCE [LARGE SCALE GENOMIC DNA]</scope>
    <source>
        <strain evidence="1 2">E</strain>
    </source>
</reference>
<dbReference type="AlphaFoldDB" id="A0A2J6T3Y5"/>
<dbReference type="OrthoDB" id="3938054at2759"/>
<dbReference type="STRING" id="1095630.A0A2J6T3Y5"/>
<feature type="non-terminal residue" evidence="1">
    <location>
        <position position="1"/>
    </location>
</feature>
<keyword evidence="2" id="KW-1185">Reference proteome</keyword>
<evidence type="ECO:0000313" key="2">
    <source>
        <dbReference type="Proteomes" id="UP000235371"/>
    </source>
</evidence>
<proteinExistence type="predicted"/>
<dbReference type="InParanoid" id="A0A2J6T3Y5"/>
<evidence type="ECO:0000313" key="1">
    <source>
        <dbReference type="EMBL" id="PMD57734.1"/>
    </source>
</evidence>
<sequence>AFVLIMSSFMSGNERVLRLRKRPKETSSKAKTIRIPFGNQATKVLSIPVITDGYNYHMGAVNEFDHLTTQNASLRHVERGGHQVLEY</sequence>
<evidence type="ECO:0008006" key="3">
    <source>
        <dbReference type="Google" id="ProtNLM"/>
    </source>
</evidence>
<organism evidence="1 2">
    <name type="scientific">Hyaloscypha bicolor E</name>
    <dbReference type="NCBI Taxonomy" id="1095630"/>
    <lineage>
        <taxon>Eukaryota</taxon>
        <taxon>Fungi</taxon>
        <taxon>Dikarya</taxon>
        <taxon>Ascomycota</taxon>
        <taxon>Pezizomycotina</taxon>
        <taxon>Leotiomycetes</taxon>
        <taxon>Helotiales</taxon>
        <taxon>Hyaloscyphaceae</taxon>
        <taxon>Hyaloscypha</taxon>
        <taxon>Hyaloscypha bicolor</taxon>
    </lineage>
</organism>
<protein>
    <recommendedName>
        <fullName evidence="3">PiggyBac transposable element-derived protein domain-containing protein</fullName>
    </recommendedName>
</protein>
<dbReference type="RefSeq" id="XP_024734638.1">
    <property type="nucleotide sequence ID" value="XM_024875151.1"/>
</dbReference>
<gene>
    <name evidence="1" type="ORF">K444DRAFT_533430</name>
</gene>
<dbReference type="Proteomes" id="UP000235371">
    <property type="component" value="Unassembled WGS sequence"/>
</dbReference>
<dbReference type="EMBL" id="KZ613844">
    <property type="protein sequence ID" value="PMD57734.1"/>
    <property type="molecule type" value="Genomic_DNA"/>
</dbReference>